<protein>
    <submittedName>
        <fullName evidence="2">Uncharacterized protein</fullName>
    </submittedName>
</protein>
<evidence type="ECO:0000313" key="2">
    <source>
        <dbReference type="EMBL" id="PIT90093.1"/>
    </source>
</evidence>
<evidence type="ECO:0000256" key="1">
    <source>
        <dbReference type="SAM" id="MobiDB-lite"/>
    </source>
</evidence>
<dbReference type="AlphaFoldDB" id="A0A2M6WBA9"/>
<dbReference type="Proteomes" id="UP000231464">
    <property type="component" value="Unassembled WGS sequence"/>
</dbReference>
<dbReference type="EMBL" id="PFBP01000005">
    <property type="protein sequence ID" value="PIT90093.1"/>
    <property type="molecule type" value="Genomic_DNA"/>
</dbReference>
<feature type="compositionally biased region" description="Polar residues" evidence="1">
    <location>
        <begin position="50"/>
        <end position="59"/>
    </location>
</feature>
<name>A0A2M6WBA9_9BACT</name>
<accession>A0A2M6WBA9</accession>
<comment type="caution">
    <text evidence="2">The sequence shown here is derived from an EMBL/GenBank/DDBJ whole genome shotgun (WGS) entry which is preliminary data.</text>
</comment>
<sequence>MDSLRKPYSEIAKEKLKRESQEKEADFELKRNRREKEIIRRETAGESRESLLQTPTGQGASAVGAPGIDATKSPLHQTVEAILEDNLEDLYFSLDVGAQDKFKKKGEETTVKIMQLIISAKATFKNFFKLIFKWLKIIPGVNRYFLEQEAKIKADRIMEIKF</sequence>
<proteinExistence type="predicted"/>
<feature type="compositionally biased region" description="Basic and acidic residues" evidence="1">
    <location>
        <begin position="38"/>
        <end position="49"/>
    </location>
</feature>
<reference evidence="3" key="1">
    <citation type="submission" date="2017-09" db="EMBL/GenBank/DDBJ databases">
        <title>Depth-based differentiation of microbial function through sediment-hosted aquifers and enrichment of novel symbionts in the deep terrestrial subsurface.</title>
        <authorList>
            <person name="Probst A.J."/>
            <person name="Ladd B."/>
            <person name="Jarett J.K."/>
            <person name="Geller-Mcgrath D.E."/>
            <person name="Sieber C.M.K."/>
            <person name="Emerson J.B."/>
            <person name="Anantharaman K."/>
            <person name="Thomas B.C."/>
            <person name="Malmstrom R."/>
            <person name="Stieglmeier M."/>
            <person name="Klingl A."/>
            <person name="Woyke T."/>
            <person name="Ryan C.M."/>
            <person name="Banfield J.F."/>
        </authorList>
    </citation>
    <scope>NUCLEOTIDE SEQUENCE [LARGE SCALE GENOMIC DNA]</scope>
</reference>
<organism evidence="2 3">
    <name type="scientific">Candidatus Kuenenbacteria bacterium CG10_big_fil_rev_8_21_14_0_10_36_11</name>
    <dbReference type="NCBI Taxonomy" id="1974618"/>
    <lineage>
        <taxon>Bacteria</taxon>
        <taxon>Candidatus Kueneniibacteriota</taxon>
    </lineage>
</organism>
<evidence type="ECO:0000313" key="3">
    <source>
        <dbReference type="Proteomes" id="UP000231464"/>
    </source>
</evidence>
<gene>
    <name evidence="2" type="ORF">COU23_00425</name>
</gene>
<feature type="region of interest" description="Disordered" evidence="1">
    <location>
        <begin position="38"/>
        <end position="67"/>
    </location>
</feature>